<keyword evidence="1" id="KW-0662">Pyridine nucleotide biosynthesis</keyword>
<dbReference type="InterPro" id="IPR015424">
    <property type="entry name" value="PyrdxlP-dep_Trfase"/>
</dbReference>
<sequence>MSKCSKQLNFKPARTLIRLLKETKLQISDEAFAKFLDEQDELKNLREDFWYPKMKDLPPVDLSFVDEGADSLYFCGNSLGIQPKEAGVVVKEEMEKWQKIRMLLISSVKEKKMRIQDEYSKAKMHYAIQSQIRYHGYDPAESIVEVVPRKDEEILRTEDIISIIEEQGDSIALGCVVGWDLAHAVGNVELKLHDWNYLNGGPGAVAGAFIHERHAYNFDLPKFAEFESIPAYLELLLVYHYGYSDREAPSKTLQNGICSNKNVHISILTPIDPSQRGCQLSVQFSVLLKAVHNELEKRGVVVSPVVPEGNLHERSSSSRCGMLCIKI</sequence>
<proteinExistence type="predicted"/>
<dbReference type="InterPro" id="IPR010111">
    <property type="entry name" value="Kynureninase"/>
</dbReference>
<dbReference type="PANTHER" id="PTHR14084:SF0">
    <property type="entry name" value="KYNURENINASE"/>
    <property type="match status" value="1"/>
</dbReference>
<dbReference type="GO" id="GO:0005737">
    <property type="term" value="C:cytoplasm"/>
    <property type="evidence" value="ECO:0007669"/>
    <property type="project" value="InterPro"/>
</dbReference>
<dbReference type="GO" id="GO:0009435">
    <property type="term" value="P:NAD+ biosynthetic process"/>
    <property type="evidence" value="ECO:0007669"/>
    <property type="project" value="InterPro"/>
</dbReference>
<dbReference type="SUPFAM" id="SSF53383">
    <property type="entry name" value="PLP-dependent transferases"/>
    <property type="match status" value="1"/>
</dbReference>
<keyword evidence="3" id="KW-0663">Pyridoxal phosphate</keyword>
<accession>A0AAD9QEW1</accession>
<reference evidence="4" key="2">
    <citation type="journal article" date="2023" name="Science">
        <title>Genomic signatures of disease resistance in endangered staghorn corals.</title>
        <authorList>
            <person name="Vollmer S.V."/>
            <person name="Selwyn J.D."/>
            <person name="Despard B.A."/>
            <person name="Roesel C.L."/>
        </authorList>
    </citation>
    <scope>NUCLEOTIDE SEQUENCE</scope>
    <source>
        <strain evidence="4">K2</strain>
    </source>
</reference>
<dbReference type="Proteomes" id="UP001249851">
    <property type="component" value="Unassembled WGS sequence"/>
</dbReference>
<dbReference type="GO" id="GO:0030170">
    <property type="term" value="F:pyridoxal phosphate binding"/>
    <property type="evidence" value="ECO:0007669"/>
    <property type="project" value="InterPro"/>
</dbReference>
<gene>
    <name evidence="4" type="ORF">P5673_017587</name>
</gene>
<comment type="caution">
    <text evidence="4">The sequence shown here is derived from an EMBL/GenBank/DDBJ whole genome shotgun (WGS) entry which is preliminary data.</text>
</comment>
<keyword evidence="2" id="KW-0378">Hydrolase</keyword>
<reference evidence="4" key="1">
    <citation type="journal article" date="2023" name="G3 (Bethesda)">
        <title>Whole genome assembly and annotation of the endangered Caribbean coral Acropora cervicornis.</title>
        <authorList>
            <person name="Selwyn J.D."/>
            <person name="Vollmer S.V."/>
        </authorList>
    </citation>
    <scope>NUCLEOTIDE SEQUENCE</scope>
    <source>
        <strain evidence="4">K2</strain>
    </source>
</reference>
<dbReference type="Gene3D" id="3.90.1150.10">
    <property type="entry name" value="Aspartate Aminotransferase, domain 1"/>
    <property type="match status" value="2"/>
</dbReference>
<evidence type="ECO:0000313" key="4">
    <source>
        <dbReference type="EMBL" id="KAK2560002.1"/>
    </source>
</evidence>
<keyword evidence="5" id="KW-1185">Reference proteome</keyword>
<protein>
    <submittedName>
        <fullName evidence="4">Kynureninase</fullName>
    </submittedName>
</protein>
<dbReference type="GO" id="GO:0043420">
    <property type="term" value="P:anthranilate metabolic process"/>
    <property type="evidence" value="ECO:0007669"/>
    <property type="project" value="TreeGrafter"/>
</dbReference>
<dbReference type="EMBL" id="JARQWQ010000038">
    <property type="protein sequence ID" value="KAK2560002.1"/>
    <property type="molecule type" value="Genomic_DNA"/>
</dbReference>
<evidence type="ECO:0000256" key="3">
    <source>
        <dbReference type="ARBA" id="ARBA00022898"/>
    </source>
</evidence>
<organism evidence="4 5">
    <name type="scientific">Acropora cervicornis</name>
    <name type="common">Staghorn coral</name>
    <dbReference type="NCBI Taxonomy" id="6130"/>
    <lineage>
        <taxon>Eukaryota</taxon>
        <taxon>Metazoa</taxon>
        <taxon>Cnidaria</taxon>
        <taxon>Anthozoa</taxon>
        <taxon>Hexacorallia</taxon>
        <taxon>Scleractinia</taxon>
        <taxon>Astrocoeniina</taxon>
        <taxon>Acroporidae</taxon>
        <taxon>Acropora</taxon>
    </lineage>
</organism>
<name>A0AAD9QEW1_ACRCE</name>
<dbReference type="PANTHER" id="PTHR14084">
    <property type="entry name" value="KYNURENINASE"/>
    <property type="match status" value="1"/>
</dbReference>
<dbReference type="GO" id="GO:0019441">
    <property type="term" value="P:L-tryptophan catabolic process to kynurenine"/>
    <property type="evidence" value="ECO:0007669"/>
    <property type="project" value="TreeGrafter"/>
</dbReference>
<evidence type="ECO:0000256" key="2">
    <source>
        <dbReference type="ARBA" id="ARBA00022801"/>
    </source>
</evidence>
<evidence type="ECO:0000256" key="1">
    <source>
        <dbReference type="ARBA" id="ARBA00022642"/>
    </source>
</evidence>
<dbReference type="GO" id="GO:0030429">
    <property type="term" value="F:kynureninase activity"/>
    <property type="evidence" value="ECO:0007669"/>
    <property type="project" value="InterPro"/>
</dbReference>
<dbReference type="InterPro" id="IPR015422">
    <property type="entry name" value="PyrdxlP-dep_Trfase_small"/>
</dbReference>
<dbReference type="Gene3D" id="3.40.640.10">
    <property type="entry name" value="Type I PLP-dependent aspartate aminotransferase-like (Major domain)"/>
    <property type="match status" value="1"/>
</dbReference>
<dbReference type="InterPro" id="IPR015421">
    <property type="entry name" value="PyrdxlP-dep_Trfase_major"/>
</dbReference>
<evidence type="ECO:0000313" key="5">
    <source>
        <dbReference type="Proteomes" id="UP001249851"/>
    </source>
</evidence>
<dbReference type="AlphaFoldDB" id="A0AAD9QEW1"/>